<dbReference type="HOGENOM" id="CLU_1566801_0_0_1"/>
<dbReference type="CTD" id="20245472"/>
<feature type="transmembrane region" description="Helical" evidence="1">
    <location>
        <begin position="40"/>
        <end position="71"/>
    </location>
</feature>
<sequence length="171" mass="19612">MLPNYCIKIGWAIVVIIVLASSNFLILYSMEWGKSISEEWLAAFFLSFFENLFVMDPAKVLLMSVLLACLLRSPYNQVDKVNVEKVQTEVEKFGLTEVDVSQLPPDPIPESLMEKARQRRKEELKAQSVFMNLILYGVFLFALYAVCYGNRDTSNFAFQTHIEQDIFTGSF</sequence>
<name>V4AUL2_LOTGI</name>
<keyword evidence="1" id="KW-0812">Transmembrane</keyword>
<dbReference type="OrthoDB" id="6155349at2759"/>
<dbReference type="KEGG" id="lgi:LOTGIDRAFT_201559"/>
<dbReference type="OMA" id="HIRMKER"/>
<evidence type="ECO:0000313" key="2">
    <source>
        <dbReference type="EMBL" id="ESO98630.1"/>
    </source>
</evidence>
<dbReference type="PANTHER" id="PTHR10877:SF194">
    <property type="entry name" value="LOCATION OF VULVA DEFECTIVE 1"/>
    <property type="match status" value="1"/>
</dbReference>
<evidence type="ECO:0000256" key="1">
    <source>
        <dbReference type="SAM" id="Phobius"/>
    </source>
</evidence>
<dbReference type="RefSeq" id="XP_009050687.1">
    <property type="nucleotide sequence ID" value="XM_009052439.1"/>
</dbReference>
<accession>V4AUL2</accession>
<keyword evidence="1" id="KW-0472">Membrane</keyword>
<dbReference type="Proteomes" id="UP000030746">
    <property type="component" value="Unassembled WGS sequence"/>
</dbReference>
<protein>
    <submittedName>
        <fullName evidence="2">Uncharacterized protein</fullName>
    </submittedName>
</protein>
<dbReference type="AlphaFoldDB" id="V4AUL2"/>
<dbReference type="GO" id="GO:0005262">
    <property type="term" value="F:calcium channel activity"/>
    <property type="evidence" value="ECO:0007669"/>
    <property type="project" value="TreeGrafter"/>
</dbReference>
<keyword evidence="3" id="KW-1185">Reference proteome</keyword>
<reference evidence="2 3" key="1">
    <citation type="journal article" date="2013" name="Nature">
        <title>Insights into bilaterian evolution from three spiralian genomes.</title>
        <authorList>
            <person name="Simakov O."/>
            <person name="Marletaz F."/>
            <person name="Cho S.J."/>
            <person name="Edsinger-Gonzales E."/>
            <person name="Havlak P."/>
            <person name="Hellsten U."/>
            <person name="Kuo D.H."/>
            <person name="Larsson T."/>
            <person name="Lv J."/>
            <person name="Arendt D."/>
            <person name="Savage R."/>
            <person name="Osoegawa K."/>
            <person name="de Jong P."/>
            <person name="Grimwood J."/>
            <person name="Chapman J.A."/>
            <person name="Shapiro H."/>
            <person name="Aerts A."/>
            <person name="Otillar R.P."/>
            <person name="Terry A.Y."/>
            <person name="Boore J.L."/>
            <person name="Grigoriev I.V."/>
            <person name="Lindberg D.R."/>
            <person name="Seaver E.C."/>
            <person name="Weisblat D.A."/>
            <person name="Putnam N.H."/>
            <person name="Rokhsar D.S."/>
        </authorList>
    </citation>
    <scope>NUCLEOTIDE SEQUENCE [LARGE SCALE GENOMIC DNA]</scope>
</reference>
<dbReference type="PANTHER" id="PTHR10877">
    <property type="entry name" value="POLYCYSTIN FAMILY MEMBER"/>
    <property type="match status" value="1"/>
</dbReference>
<dbReference type="EMBL" id="KB201234">
    <property type="protein sequence ID" value="ESO98630.1"/>
    <property type="molecule type" value="Genomic_DNA"/>
</dbReference>
<gene>
    <name evidence="2" type="ORF">LOTGIDRAFT_201559</name>
</gene>
<proteinExistence type="predicted"/>
<dbReference type="GO" id="GO:0016020">
    <property type="term" value="C:membrane"/>
    <property type="evidence" value="ECO:0007669"/>
    <property type="project" value="TreeGrafter"/>
</dbReference>
<dbReference type="STRING" id="225164.V4AUL2"/>
<feature type="transmembrane region" description="Helical" evidence="1">
    <location>
        <begin position="9"/>
        <end position="28"/>
    </location>
</feature>
<feature type="non-terminal residue" evidence="2">
    <location>
        <position position="171"/>
    </location>
</feature>
<dbReference type="GO" id="GO:0050982">
    <property type="term" value="P:detection of mechanical stimulus"/>
    <property type="evidence" value="ECO:0007669"/>
    <property type="project" value="TreeGrafter"/>
</dbReference>
<keyword evidence="1" id="KW-1133">Transmembrane helix</keyword>
<dbReference type="InterPro" id="IPR051223">
    <property type="entry name" value="Polycystin"/>
</dbReference>
<feature type="transmembrane region" description="Helical" evidence="1">
    <location>
        <begin position="129"/>
        <end position="146"/>
    </location>
</feature>
<evidence type="ECO:0000313" key="3">
    <source>
        <dbReference type="Proteomes" id="UP000030746"/>
    </source>
</evidence>
<dbReference type="GeneID" id="20245472"/>
<organism evidence="2 3">
    <name type="scientific">Lottia gigantea</name>
    <name type="common">Giant owl limpet</name>
    <dbReference type="NCBI Taxonomy" id="225164"/>
    <lineage>
        <taxon>Eukaryota</taxon>
        <taxon>Metazoa</taxon>
        <taxon>Spiralia</taxon>
        <taxon>Lophotrochozoa</taxon>
        <taxon>Mollusca</taxon>
        <taxon>Gastropoda</taxon>
        <taxon>Patellogastropoda</taxon>
        <taxon>Lottioidea</taxon>
        <taxon>Lottiidae</taxon>
        <taxon>Lottia</taxon>
    </lineage>
</organism>